<protein>
    <submittedName>
        <fullName evidence="1">Uncharacterized protein</fullName>
    </submittedName>
</protein>
<reference evidence="1 2" key="1">
    <citation type="submission" date="2017-10" db="EMBL/GenBank/DDBJ databases">
        <title>Comparative genomics in systemic dimorphic fungi from Ajellomycetaceae.</title>
        <authorList>
            <person name="Munoz J.F."/>
            <person name="Mcewen J.G."/>
            <person name="Clay O.K."/>
            <person name="Cuomo C.A."/>
        </authorList>
    </citation>
    <scope>NUCLEOTIDE SEQUENCE [LARGE SCALE GENOMIC DNA]</scope>
    <source>
        <strain evidence="1 2">UAMH7299</strain>
    </source>
</reference>
<accession>A0A2B7XW44</accession>
<dbReference type="AlphaFoldDB" id="A0A2B7XW44"/>
<evidence type="ECO:0000313" key="2">
    <source>
        <dbReference type="Proteomes" id="UP000224634"/>
    </source>
</evidence>
<dbReference type="EMBL" id="PDNA01000078">
    <property type="protein sequence ID" value="PGH15994.1"/>
    <property type="molecule type" value="Genomic_DNA"/>
</dbReference>
<organism evidence="1 2">
    <name type="scientific">Polytolypa hystricis (strain UAMH7299)</name>
    <dbReference type="NCBI Taxonomy" id="1447883"/>
    <lineage>
        <taxon>Eukaryota</taxon>
        <taxon>Fungi</taxon>
        <taxon>Dikarya</taxon>
        <taxon>Ascomycota</taxon>
        <taxon>Pezizomycotina</taxon>
        <taxon>Eurotiomycetes</taxon>
        <taxon>Eurotiomycetidae</taxon>
        <taxon>Onygenales</taxon>
        <taxon>Onygenales incertae sedis</taxon>
        <taxon>Polytolypa</taxon>
    </lineage>
</organism>
<keyword evidence="2" id="KW-1185">Reference proteome</keyword>
<name>A0A2B7XW44_POLH7</name>
<gene>
    <name evidence="1" type="ORF">AJ80_05370</name>
</gene>
<evidence type="ECO:0000313" key="1">
    <source>
        <dbReference type="EMBL" id="PGH15994.1"/>
    </source>
</evidence>
<comment type="caution">
    <text evidence="1">The sequence shown here is derived from an EMBL/GenBank/DDBJ whole genome shotgun (WGS) entry which is preliminary data.</text>
</comment>
<proteinExistence type="predicted"/>
<dbReference type="Proteomes" id="UP000224634">
    <property type="component" value="Unassembled WGS sequence"/>
</dbReference>
<sequence>MAGCLAVVVSKGWCLKPCGVKGENATISTTSDRNLPSQFSENLKRHMTKRPTASLVFCSLVDQILLSGILRETLQADGRWFTYICVYNALRNLLVTNSTINLSDQAI</sequence>